<name>A0A6A5W6X9_9PLEO</name>
<protein>
    <submittedName>
        <fullName evidence="2">Uncharacterized protein</fullName>
    </submittedName>
</protein>
<organism evidence="2 3">
    <name type="scientific">Amniculicola lignicola CBS 123094</name>
    <dbReference type="NCBI Taxonomy" id="1392246"/>
    <lineage>
        <taxon>Eukaryota</taxon>
        <taxon>Fungi</taxon>
        <taxon>Dikarya</taxon>
        <taxon>Ascomycota</taxon>
        <taxon>Pezizomycotina</taxon>
        <taxon>Dothideomycetes</taxon>
        <taxon>Pleosporomycetidae</taxon>
        <taxon>Pleosporales</taxon>
        <taxon>Amniculicolaceae</taxon>
        <taxon>Amniculicola</taxon>
    </lineage>
</organism>
<dbReference type="EMBL" id="ML977707">
    <property type="protein sequence ID" value="KAF1993396.1"/>
    <property type="molecule type" value="Genomic_DNA"/>
</dbReference>
<keyword evidence="3" id="KW-1185">Reference proteome</keyword>
<dbReference type="Proteomes" id="UP000799779">
    <property type="component" value="Unassembled WGS sequence"/>
</dbReference>
<evidence type="ECO:0000256" key="1">
    <source>
        <dbReference type="SAM" id="MobiDB-lite"/>
    </source>
</evidence>
<feature type="region of interest" description="Disordered" evidence="1">
    <location>
        <begin position="105"/>
        <end position="129"/>
    </location>
</feature>
<sequence>MALQGVELLGEKPPGIAASGSIGYRQMQYCNQRLRASAGSQPSRWLFFGLAADTKAPSPHSPRSFFTRHPSTLRRPSLLTLLVAPPRRPSSPLALAALAHGSQTVFDMQPQSSTSRRQAKKRETKDRRRQAKEQFMEMQRQIRHRLPFQVHAEPRVYLAESKFGPKQAPRLKKAAQQRSRTGQ</sequence>
<evidence type="ECO:0000313" key="3">
    <source>
        <dbReference type="Proteomes" id="UP000799779"/>
    </source>
</evidence>
<feature type="region of interest" description="Disordered" evidence="1">
    <location>
        <begin position="160"/>
        <end position="183"/>
    </location>
</feature>
<feature type="compositionally biased region" description="Polar residues" evidence="1">
    <location>
        <begin position="105"/>
        <end position="116"/>
    </location>
</feature>
<reference evidence="2" key="1">
    <citation type="journal article" date="2020" name="Stud. Mycol.">
        <title>101 Dothideomycetes genomes: a test case for predicting lifestyles and emergence of pathogens.</title>
        <authorList>
            <person name="Haridas S."/>
            <person name="Albert R."/>
            <person name="Binder M."/>
            <person name="Bloem J."/>
            <person name="Labutti K."/>
            <person name="Salamov A."/>
            <person name="Andreopoulos B."/>
            <person name="Baker S."/>
            <person name="Barry K."/>
            <person name="Bills G."/>
            <person name="Bluhm B."/>
            <person name="Cannon C."/>
            <person name="Castanera R."/>
            <person name="Culley D."/>
            <person name="Daum C."/>
            <person name="Ezra D."/>
            <person name="Gonzalez J."/>
            <person name="Henrissat B."/>
            <person name="Kuo A."/>
            <person name="Liang C."/>
            <person name="Lipzen A."/>
            <person name="Lutzoni F."/>
            <person name="Magnuson J."/>
            <person name="Mondo S."/>
            <person name="Nolan M."/>
            <person name="Ohm R."/>
            <person name="Pangilinan J."/>
            <person name="Park H.-J."/>
            <person name="Ramirez L."/>
            <person name="Alfaro M."/>
            <person name="Sun H."/>
            <person name="Tritt A."/>
            <person name="Yoshinaga Y."/>
            <person name="Zwiers L.-H."/>
            <person name="Turgeon B."/>
            <person name="Goodwin S."/>
            <person name="Spatafora J."/>
            <person name="Crous P."/>
            <person name="Grigoriev I."/>
        </authorList>
    </citation>
    <scope>NUCLEOTIDE SEQUENCE</scope>
    <source>
        <strain evidence="2">CBS 123094</strain>
    </source>
</reference>
<dbReference type="AlphaFoldDB" id="A0A6A5W6X9"/>
<accession>A0A6A5W6X9</accession>
<evidence type="ECO:0000313" key="2">
    <source>
        <dbReference type="EMBL" id="KAF1993396.1"/>
    </source>
</evidence>
<proteinExistence type="predicted"/>
<dbReference type="OrthoDB" id="10594637at2759"/>
<gene>
    <name evidence="2" type="ORF">P154DRAFT_582851</name>
</gene>